<reference evidence="3" key="1">
    <citation type="submission" date="2016-11" db="UniProtKB">
        <authorList>
            <consortium name="WormBaseParasite"/>
        </authorList>
    </citation>
    <scope>IDENTIFICATION</scope>
</reference>
<dbReference type="InterPro" id="IPR055428">
    <property type="entry name" value="TRAPPC13_C"/>
</dbReference>
<dbReference type="Proteomes" id="UP000095280">
    <property type="component" value="Unplaced"/>
</dbReference>
<evidence type="ECO:0000313" key="3">
    <source>
        <dbReference type="WBParaSite" id="maker-unitig_14163-snap-gene-0.2-mRNA-1"/>
    </source>
</evidence>
<feature type="domain" description="Trafficking protein particle complex subunit 13 C-terminal" evidence="1">
    <location>
        <begin position="14"/>
        <end position="97"/>
    </location>
</feature>
<accession>A0A1I8F236</accession>
<evidence type="ECO:0000259" key="1">
    <source>
        <dbReference type="Pfam" id="PF23643"/>
    </source>
</evidence>
<organism evidence="2 3">
    <name type="scientific">Macrostomum lignano</name>
    <dbReference type="NCBI Taxonomy" id="282301"/>
    <lineage>
        <taxon>Eukaryota</taxon>
        <taxon>Metazoa</taxon>
        <taxon>Spiralia</taxon>
        <taxon>Lophotrochozoa</taxon>
        <taxon>Platyhelminthes</taxon>
        <taxon>Rhabditophora</taxon>
        <taxon>Macrostomorpha</taxon>
        <taxon>Macrostomida</taxon>
        <taxon>Macrostomidae</taxon>
        <taxon>Macrostomum</taxon>
    </lineage>
</organism>
<dbReference type="Pfam" id="PF23643">
    <property type="entry name" value="TRAPPC13_C"/>
    <property type="match status" value="1"/>
</dbReference>
<proteinExistence type="predicted"/>
<dbReference type="AlphaFoldDB" id="A0A1I8F236"/>
<protein>
    <submittedName>
        <fullName evidence="3">ITA10 protein</fullName>
    </submittedName>
</protein>
<keyword evidence="2" id="KW-1185">Reference proteome</keyword>
<dbReference type="WBParaSite" id="maker-unitig_14163-snap-gene-0.2-mRNA-1">
    <property type="protein sequence ID" value="maker-unitig_14163-snap-gene-0.2-mRNA-1"/>
    <property type="gene ID" value="maker-unitig_14163-snap-gene-0.2"/>
</dbReference>
<evidence type="ECO:0000313" key="2">
    <source>
        <dbReference type="Proteomes" id="UP000095280"/>
    </source>
</evidence>
<name>A0A1I8F236_9PLAT</name>
<sequence>APGEDIRVTVEEAPAVVRLDSLFRIHPSVNLRLSTSSRQQSLEQSQAAMQFCGKVARSLQELRCGESASLSLELLPLVPGLQSVSGLVLTDTLLKQVLRV</sequence>